<dbReference type="AlphaFoldDB" id="A0A9X3S3M5"/>
<sequence length="158" mass="17392">MERAVRCHLIRAAGAPPIIVWVVDDSADDDLTAAFASETTVPSPRFWGVWGAGKQGDADALAFRLIDRDTHRERTWWLDAFGPPLLGAILEIPHVVVLQPREIADALKLTDATSADVVGLLRSLRGGLFVRVTEQSDHVRELHGHKVIGGFEGYITYE</sequence>
<dbReference type="EMBL" id="JAPDOD010000026">
    <property type="protein sequence ID" value="MDA0163607.1"/>
    <property type="molecule type" value="Genomic_DNA"/>
</dbReference>
<organism evidence="1 2">
    <name type="scientific">Solirubrobacter ginsenosidimutans</name>
    <dbReference type="NCBI Taxonomy" id="490573"/>
    <lineage>
        <taxon>Bacteria</taxon>
        <taxon>Bacillati</taxon>
        <taxon>Actinomycetota</taxon>
        <taxon>Thermoleophilia</taxon>
        <taxon>Solirubrobacterales</taxon>
        <taxon>Solirubrobacteraceae</taxon>
        <taxon>Solirubrobacter</taxon>
    </lineage>
</organism>
<proteinExistence type="predicted"/>
<reference evidence="1" key="1">
    <citation type="submission" date="2022-10" db="EMBL/GenBank/DDBJ databases">
        <title>The WGS of Solirubrobacter ginsenosidimutans DSM 21036.</title>
        <authorList>
            <person name="Jiang Z."/>
        </authorList>
    </citation>
    <scope>NUCLEOTIDE SEQUENCE</scope>
    <source>
        <strain evidence="1">DSM 21036</strain>
    </source>
</reference>
<dbReference type="RefSeq" id="WP_270042852.1">
    <property type="nucleotide sequence ID" value="NZ_JAPDOD010000026.1"/>
</dbReference>
<dbReference type="Proteomes" id="UP001149140">
    <property type="component" value="Unassembled WGS sequence"/>
</dbReference>
<comment type="caution">
    <text evidence="1">The sequence shown here is derived from an EMBL/GenBank/DDBJ whole genome shotgun (WGS) entry which is preliminary data.</text>
</comment>
<evidence type="ECO:0000313" key="2">
    <source>
        <dbReference type="Proteomes" id="UP001149140"/>
    </source>
</evidence>
<accession>A0A9X3S3M5</accession>
<protein>
    <submittedName>
        <fullName evidence="1">Uncharacterized protein</fullName>
    </submittedName>
</protein>
<gene>
    <name evidence="1" type="ORF">OM076_25260</name>
</gene>
<name>A0A9X3S3M5_9ACTN</name>
<evidence type="ECO:0000313" key="1">
    <source>
        <dbReference type="EMBL" id="MDA0163607.1"/>
    </source>
</evidence>
<keyword evidence="2" id="KW-1185">Reference proteome</keyword>